<accession>A0A4P9YS37</accession>
<reference evidence="2" key="1">
    <citation type="journal article" date="2018" name="Nat. Microbiol.">
        <title>Leveraging single-cell genomics to expand the fungal tree of life.</title>
        <authorList>
            <person name="Ahrendt S.R."/>
            <person name="Quandt C.A."/>
            <person name="Ciobanu D."/>
            <person name="Clum A."/>
            <person name="Salamov A."/>
            <person name="Andreopoulos B."/>
            <person name="Cheng J.F."/>
            <person name="Woyke T."/>
            <person name="Pelin A."/>
            <person name="Henrissat B."/>
            <person name="Reynolds N.K."/>
            <person name="Benny G.L."/>
            <person name="Smith M.E."/>
            <person name="James T.Y."/>
            <person name="Grigoriev I.V."/>
        </authorList>
    </citation>
    <scope>NUCLEOTIDE SEQUENCE [LARGE SCALE GENOMIC DNA]</scope>
    <source>
        <strain evidence="2">Benny S71-1</strain>
    </source>
</reference>
<name>A0A4P9YS37_9FUNG</name>
<organism evidence="1 2">
    <name type="scientific">Syncephalis pseudoplumigaleata</name>
    <dbReference type="NCBI Taxonomy" id="1712513"/>
    <lineage>
        <taxon>Eukaryota</taxon>
        <taxon>Fungi</taxon>
        <taxon>Fungi incertae sedis</taxon>
        <taxon>Zoopagomycota</taxon>
        <taxon>Zoopagomycotina</taxon>
        <taxon>Zoopagomycetes</taxon>
        <taxon>Zoopagales</taxon>
        <taxon>Piptocephalidaceae</taxon>
        <taxon>Syncephalis</taxon>
    </lineage>
</organism>
<dbReference type="Proteomes" id="UP000278143">
    <property type="component" value="Unassembled WGS sequence"/>
</dbReference>
<protein>
    <submittedName>
        <fullName evidence="1">Uncharacterized protein</fullName>
    </submittedName>
</protein>
<sequence>MSLFVVTIRVGRRRRRHRGRTRRRDRLSSSSRPCRIGCRYCTTTTTVAAVAGRCSVVLRVHLVVAAAAAFIWRVYALLADRACDRPVATLASLLTCGWNTRKRVLLAVQRALTQWMDGWTVQKAE</sequence>
<evidence type="ECO:0000313" key="1">
    <source>
        <dbReference type="EMBL" id="RKP22505.1"/>
    </source>
</evidence>
<evidence type="ECO:0000313" key="2">
    <source>
        <dbReference type="Proteomes" id="UP000278143"/>
    </source>
</evidence>
<proteinExistence type="predicted"/>
<dbReference type="EMBL" id="KZ992021">
    <property type="protein sequence ID" value="RKP22505.1"/>
    <property type="molecule type" value="Genomic_DNA"/>
</dbReference>
<keyword evidence="2" id="KW-1185">Reference proteome</keyword>
<dbReference type="AlphaFoldDB" id="A0A4P9YS37"/>
<gene>
    <name evidence="1" type="ORF">SYNPS1DRAFT_31892</name>
</gene>